<dbReference type="SMART" id="SM00294">
    <property type="entry name" value="4.1m"/>
    <property type="match status" value="1"/>
</dbReference>
<dbReference type="GO" id="GO:0008037">
    <property type="term" value="P:cell recognition"/>
    <property type="evidence" value="ECO:0007669"/>
    <property type="project" value="TreeGrafter"/>
</dbReference>
<dbReference type="InterPro" id="IPR013783">
    <property type="entry name" value="Ig-like_fold"/>
</dbReference>
<evidence type="ECO:0000256" key="8">
    <source>
        <dbReference type="ARBA" id="ARBA00022989"/>
    </source>
</evidence>
<reference evidence="20" key="3">
    <citation type="submission" date="2025-09" db="UniProtKB">
        <authorList>
            <consortium name="Ensembl"/>
        </authorList>
    </citation>
    <scope>IDENTIFICATION</scope>
</reference>
<keyword evidence="5 18" id="KW-0812">Transmembrane</keyword>
<reference evidence="20" key="1">
    <citation type="submission" date="2014-08" db="EMBL/GenBank/DDBJ databases">
        <authorList>
            <person name="Senf B."/>
            <person name="Petzold A."/>
            <person name="Downie B.R."/>
            <person name="Koch P."/>
            <person name="Platzer M."/>
        </authorList>
    </citation>
    <scope>NUCLEOTIDE SEQUENCE [LARGE SCALE GENOMIC DNA]</scope>
    <source>
        <strain evidence="20">GRZ</strain>
    </source>
</reference>
<dbReference type="InterPro" id="IPR013106">
    <property type="entry name" value="Ig_V-set"/>
</dbReference>
<dbReference type="PANTHER" id="PTHR45889">
    <property type="entry name" value="IG-LIKE DOMAIN-CONTAINING PROTEIN"/>
    <property type="match status" value="1"/>
</dbReference>
<dbReference type="CDD" id="cd05881">
    <property type="entry name" value="IgV_1_Necl-2"/>
    <property type="match status" value="1"/>
</dbReference>
<dbReference type="Gene3D" id="2.60.40.10">
    <property type="entry name" value="Immunoglobulins"/>
    <property type="match status" value="3"/>
</dbReference>
<keyword evidence="7" id="KW-0677">Repeat</keyword>
<dbReference type="InterPro" id="IPR013162">
    <property type="entry name" value="CD80_C2-set"/>
</dbReference>
<dbReference type="GeneTree" id="ENSGT00940000156093"/>
<keyword evidence="11" id="KW-1015">Disulfide bond</keyword>
<proteinExistence type="inferred from homology"/>
<dbReference type="SMART" id="SM00409">
    <property type="entry name" value="IG"/>
    <property type="match status" value="2"/>
</dbReference>
<dbReference type="FunFam" id="2.60.40.10:FF:000200">
    <property type="entry name" value="cell adhesion molecule 1 isoform X1"/>
    <property type="match status" value="1"/>
</dbReference>
<dbReference type="GO" id="GO:0005886">
    <property type="term" value="C:plasma membrane"/>
    <property type="evidence" value="ECO:0007669"/>
    <property type="project" value="UniProtKB-SubCell"/>
</dbReference>
<keyword evidence="21" id="KW-1185">Reference proteome</keyword>
<evidence type="ECO:0000256" key="17">
    <source>
        <dbReference type="ARBA" id="ARBA00080773"/>
    </source>
</evidence>
<evidence type="ECO:0000256" key="16">
    <source>
        <dbReference type="ARBA" id="ARBA00068781"/>
    </source>
</evidence>
<dbReference type="SMART" id="SM00408">
    <property type="entry name" value="IGc2"/>
    <property type="match status" value="3"/>
</dbReference>
<dbReference type="InterPro" id="IPR003585">
    <property type="entry name" value="Neurexin-like"/>
</dbReference>
<evidence type="ECO:0000256" key="12">
    <source>
        <dbReference type="ARBA" id="ARBA00023180"/>
    </source>
</evidence>
<evidence type="ECO:0000256" key="3">
    <source>
        <dbReference type="ARBA" id="ARBA00022475"/>
    </source>
</evidence>
<dbReference type="Pfam" id="PF13927">
    <property type="entry name" value="Ig_3"/>
    <property type="match status" value="1"/>
</dbReference>
<name>A0A8C6LA09_NOTFU</name>
<keyword evidence="13" id="KW-0393">Immunoglobulin domain</keyword>
<sequence>MFPGAAQDPVVSQNLVTDNVAVVEGETAIISCRVKNNDDSVIQLLNPNRQTIYFRDMRPLKDARFQLVNFSENELRVSLSNVSLSDEGRYVCQLYTDPPQEAYADITVLIPPGNPIIEAREEVLSEGNKTEMTCSAMSSKPAATIRWMKGNKELAGKPRVELTYDKMYTVTSRVAFTVSKEDDGVPVICIVDHPAVKDFRAHKYLEVQYKPEVKIVVEFPQGLTREGENLELTCQAKGKPQPQRVNWLKVDDDVPSHAVITGGDLYIENLNKSYNGTYRCVASNPLGESYDDYVLYVYDTAPSTEPAAHDSRAGEGAPRTVDHAVIGGVVAVVVFAMLCLLIVLGRYFARHKGTYFTHEAKGADDAADADTAIINAEGGHTNSDEKKEYYI</sequence>
<comment type="subunit">
    <text evidence="15">Homodimer (via Ig-like V-type domain). Interacts with FARP1. Interacts (via Ig-like V-type domain) with CRTAM (via Ig-like V-type domain); the interaction competes with CRTAM homodimerization and CADM1 homodimerization. Interacts (via C-terminus) with EPB41L3/DAL1. The interaction with EPB41L3/DAL1 may act to anchor CADM1 to the actin cytoskeleton. Interacts (via C-terminus) with MPP2 (via PDZ domain). Interacts (via C-terminus) with MPP3 (via PDZ domain); this interaction connects CADM1 with DLG1. Interacts (via C-terminus) with PALS2 (via PDZ domain).</text>
</comment>
<dbReference type="GO" id="GO:0007156">
    <property type="term" value="P:homophilic cell adhesion via plasma membrane adhesion molecules"/>
    <property type="evidence" value="ECO:0007669"/>
    <property type="project" value="TreeGrafter"/>
</dbReference>
<dbReference type="InterPro" id="IPR003599">
    <property type="entry name" value="Ig_sub"/>
</dbReference>
<evidence type="ECO:0000256" key="10">
    <source>
        <dbReference type="ARBA" id="ARBA00023136"/>
    </source>
</evidence>
<keyword evidence="10 18" id="KW-0472">Membrane</keyword>
<comment type="subcellular location">
    <subcellularLocation>
        <location evidence="1">Cell membrane</location>
        <topology evidence="1">Single-pass type I membrane protein</topology>
    </subcellularLocation>
    <subcellularLocation>
        <location evidence="14">Synapse</location>
    </subcellularLocation>
</comment>
<dbReference type="FunFam" id="2.60.40.10:FF:000184">
    <property type="entry name" value="cell adhesion molecule 1 isoform X2"/>
    <property type="match status" value="1"/>
</dbReference>
<evidence type="ECO:0000259" key="19">
    <source>
        <dbReference type="PROSITE" id="PS50835"/>
    </source>
</evidence>
<feature type="domain" description="Ig-like" evidence="19">
    <location>
        <begin position="211"/>
        <end position="284"/>
    </location>
</feature>
<evidence type="ECO:0000256" key="11">
    <source>
        <dbReference type="ARBA" id="ARBA00023157"/>
    </source>
</evidence>
<dbReference type="PROSITE" id="PS50835">
    <property type="entry name" value="IG_LIKE"/>
    <property type="match status" value="3"/>
</dbReference>
<evidence type="ECO:0000256" key="2">
    <source>
        <dbReference type="ARBA" id="ARBA00007810"/>
    </source>
</evidence>
<evidence type="ECO:0000313" key="20">
    <source>
        <dbReference type="Ensembl" id="ENSNFUP00015015941.1"/>
    </source>
</evidence>
<dbReference type="PANTHER" id="PTHR45889:SF2">
    <property type="entry name" value="CELL ADHESION MOLECULE 1"/>
    <property type="match status" value="1"/>
</dbReference>
<feature type="transmembrane region" description="Helical" evidence="18">
    <location>
        <begin position="324"/>
        <end position="344"/>
    </location>
</feature>
<dbReference type="InterPro" id="IPR007110">
    <property type="entry name" value="Ig-like_dom"/>
</dbReference>
<keyword evidence="3" id="KW-1003">Cell membrane</keyword>
<keyword evidence="4" id="KW-0597">Phosphoprotein</keyword>
<evidence type="ECO:0000256" key="15">
    <source>
        <dbReference type="ARBA" id="ARBA00063829"/>
    </source>
</evidence>
<evidence type="ECO:0000256" key="5">
    <source>
        <dbReference type="ARBA" id="ARBA00022692"/>
    </source>
</evidence>
<keyword evidence="9" id="KW-0770">Synapse</keyword>
<dbReference type="GO" id="GO:0043005">
    <property type="term" value="C:neuron projection"/>
    <property type="evidence" value="ECO:0007669"/>
    <property type="project" value="TreeGrafter"/>
</dbReference>
<dbReference type="Pfam" id="PF07686">
    <property type="entry name" value="V-set"/>
    <property type="match status" value="1"/>
</dbReference>
<evidence type="ECO:0000256" key="14">
    <source>
        <dbReference type="ARBA" id="ARBA00034103"/>
    </source>
</evidence>
<dbReference type="SUPFAM" id="SSF48726">
    <property type="entry name" value="Immunoglobulin"/>
    <property type="match status" value="3"/>
</dbReference>
<evidence type="ECO:0000256" key="9">
    <source>
        <dbReference type="ARBA" id="ARBA00023018"/>
    </source>
</evidence>
<dbReference type="GO" id="GO:0042271">
    <property type="term" value="P:susceptibility to natural killer cell mediated cytotoxicity"/>
    <property type="evidence" value="ECO:0007669"/>
    <property type="project" value="TreeGrafter"/>
</dbReference>
<dbReference type="Ensembl" id="ENSNFUT00015016698.1">
    <property type="protein sequence ID" value="ENSNFUP00015015941.1"/>
    <property type="gene ID" value="ENSNFUG00015007654.1"/>
</dbReference>
<evidence type="ECO:0000256" key="1">
    <source>
        <dbReference type="ARBA" id="ARBA00004251"/>
    </source>
</evidence>
<gene>
    <name evidence="20" type="primary">CADM1</name>
    <name evidence="20" type="synonym">cadm1a</name>
</gene>
<comment type="similarity">
    <text evidence="2">Belongs to the nectin family.</text>
</comment>
<organism evidence="20 21">
    <name type="scientific">Nothobranchius furzeri</name>
    <name type="common">Turquoise killifish</name>
    <dbReference type="NCBI Taxonomy" id="105023"/>
    <lineage>
        <taxon>Eukaryota</taxon>
        <taxon>Metazoa</taxon>
        <taxon>Chordata</taxon>
        <taxon>Craniata</taxon>
        <taxon>Vertebrata</taxon>
        <taxon>Euteleostomi</taxon>
        <taxon>Actinopterygii</taxon>
        <taxon>Neopterygii</taxon>
        <taxon>Teleostei</taxon>
        <taxon>Neoteleostei</taxon>
        <taxon>Acanthomorphata</taxon>
        <taxon>Ovalentaria</taxon>
        <taxon>Atherinomorphae</taxon>
        <taxon>Cyprinodontiformes</taxon>
        <taxon>Nothobranchiidae</taxon>
        <taxon>Nothobranchius</taxon>
    </lineage>
</organism>
<dbReference type="GO" id="GO:0051606">
    <property type="term" value="P:detection of stimulus"/>
    <property type="evidence" value="ECO:0007669"/>
    <property type="project" value="TreeGrafter"/>
</dbReference>
<dbReference type="InterPro" id="IPR036179">
    <property type="entry name" value="Ig-like_dom_sf"/>
</dbReference>
<evidence type="ECO:0000256" key="18">
    <source>
        <dbReference type="SAM" id="Phobius"/>
    </source>
</evidence>
<evidence type="ECO:0000256" key="13">
    <source>
        <dbReference type="ARBA" id="ARBA00023319"/>
    </source>
</evidence>
<reference evidence="20" key="2">
    <citation type="submission" date="2025-08" db="UniProtKB">
        <authorList>
            <consortium name="Ensembl"/>
        </authorList>
    </citation>
    <scope>IDENTIFICATION</scope>
</reference>
<accession>A0A8C6LA09</accession>
<feature type="domain" description="Ig-like" evidence="19">
    <location>
        <begin position="111"/>
        <end position="206"/>
    </location>
</feature>
<evidence type="ECO:0000256" key="6">
    <source>
        <dbReference type="ARBA" id="ARBA00022729"/>
    </source>
</evidence>
<protein>
    <recommendedName>
        <fullName evidence="16">Cell adhesion molecule 1</fullName>
    </recommendedName>
    <alternativeName>
        <fullName evidence="17">Synaptic cell adhesion molecule</fullName>
    </alternativeName>
</protein>
<dbReference type="FunFam" id="2.60.40.10:FF:000013">
    <property type="entry name" value="cell adhesion molecule 1 isoform X1"/>
    <property type="match status" value="1"/>
</dbReference>
<evidence type="ECO:0000256" key="7">
    <source>
        <dbReference type="ARBA" id="ARBA00022737"/>
    </source>
</evidence>
<dbReference type="GO" id="GO:0005102">
    <property type="term" value="F:signaling receptor binding"/>
    <property type="evidence" value="ECO:0007669"/>
    <property type="project" value="TreeGrafter"/>
</dbReference>
<keyword evidence="8 18" id="KW-1133">Transmembrane helix</keyword>
<evidence type="ECO:0000256" key="4">
    <source>
        <dbReference type="ARBA" id="ARBA00022553"/>
    </source>
</evidence>
<dbReference type="Proteomes" id="UP000694548">
    <property type="component" value="Chromosome sgr11"/>
</dbReference>
<dbReference type="InterPro" id="IPR003598">
    <property type="entry name" value="Ig_sub2"/>
</dbReference>
<keyword evidence="6" id="KW-0732">Signal</keyword>
<dbReference type="GO" id="GO:0045202">
    <property type="term" value="C:synapse"/>
    <property type="evidence" value="ECO:0007669"/>
    <property type="project" value="UniProtKB-SubCell"/>
</dbReference>
<evidence type="ECO:0000313" key="21">
    <source>
        <dbReference type="Proteomes" id="UP000694548"/>
    </source>
</evidence>
<keyword evidence="12" id="KW-0325">Glycoprotein</keyword>
<dbReference type="Pfam" id="PF08205">
    <property type="entry name" value="C2-set_2"/>
    <property type="match status" value="1"/>
</dbReference>
<feature type="domain" description="Ig-like" evidence="19">
    <location>
        <begin position="9"/>
        <end position="107"/>
    </location>
</feature>
<dbReference type="AlphaFoldDB" id="A0A8C6LA09"/>